<dbReference type="EMBL" id="CP016438">
    <property type="protein sequence ID" value="ANS62384.1"/>
    <property type="molecule type" value="Genomic_DNA"/>
</dbReference>
<dbReference type="InterPro" id="IPR012938">
    <property type="entry name" value="Glc/Sorbosone_DH"/>
</dbReference>
<dbReference type="SUPFAM" id="SSF50952">
    <property type="entry name" value="Soluble quinoprotein glucose dehydrogenase"/>
    <property type="match status" value="1"/>
</dbReference>
<dbReference type="AlphaFoldDB" id="A0A1B1M1Q8"/>
<dbReference type="InterPro" id="IPR011041">
    <property type="entry name" value="Quinoprot_gluc/sorb_DH_b-prop"/>
</dbReference>
<dbReference type="PANTHER" id="PTHR19328:SF75">
    <property type="entry name" value="ALDOSE SUGAR DEHYDROGENASE YLII"/>
    <property type="match status" value="1"/>
</dbReference>
<accession>A0A1B1M1Q8</accession>
<protein>
    <submittedName>
        <fullName evidence="1">Uncharacterized protein</fullName>
    </submittedName>
</protein>
<organism evidence="1 2">
    <name type="scientific">Streptomyces lincolnensis</name>
    <dbReference type="NCBI Taxonomy" id="1915"/>
    <lineage>
        <taxon>Bacteria</taxon>
        <taxon>Bacillati</taxon>
        <taxon>Actinomycetota</taxon>
        <taxon>Actinomycetes</taxon>
        <taxon>Kitasatosporales</taxon>
        <taxon>Streptomycetaceae</taxon>
        <taxon>Streptomyces</taxon>
    </lineage>
</organism>
<dbReference type="Proteomes" id="UP000092598">
    <property type="component" value="Chromosome"/>
</dbReference>
<dbReference type="InterPro" id="IPR011042">
    <property type="entry name" value="6-blade_b-propeller_TolB-like"/>
</dbReference>
<gene>
    <name evidence="1" type="ORF">SLINC_0160</name>
</gene>
<reference evidence="1 2" key="1">
    <citation type="submission" date="2016-07" db="EMBL/GenBank/DDBJ databases">
        <title>Enhancement of antibiotic productionsby engineered nitrateutilization in actinobacteria.</title>
        <authorList>
            <person name="Meng S.C."/>
        </authorList>
    </citation>
    <scope>NUCLEOTIDE SEQUENCE [LARGE SCALE GENOMIC DNA]</scope>
    <source>
        <strain evidence="1 2">NRRL 2936</strain>
    </source>
</reference>
<keyword evidence="2" id="KW-1185">Reference proteome</keyword>
<dbReference type="Gene3D" id="2.120.10.30">
    <property type="entry name" value="TolB, C-terminal domain"/>
    <property type="match status" value="1"/>
</dbReference>
<proteinExistence type="predicted"/>
<sequence length="393" mass="41983">MLTMAALLSATVVPAASAAPDGSGHGVPLDQLTVVTTPVASGLKQPVAMVAANDHSGRMLIAERAGTVRAFHPKDGLAADPLLDISDRVNSTGFERGLLGIVPAPDFRKTSQVYVAYTSRPDGALTLSRVPLGDPAREQVLLTQEHSQFTNHNGGQLAFGPDGYLYWSLGDGGGGGDPLGSGQNLGTLLGKILRLDVSRSCGELPYCVPKNNPFVGTPGARPEIWAYGLRNPWRFSFDKLDGSLWVGDVGQSAFEEINHTRAGRGGLNFGWSCKEGPAVFNAERCEPDANYTDPIFHYQTGVDGCSVIGGHVYRGQRHARLAFGTYVATDWCSGTAWAVRENGDGTYRSATIGQFPTQVSSFAEDRSGELYVITDQTGELHRVGFERVTPRAD</sequence>
<dbReference type="PANTHER" id="PTHR19328">
    <property type="entry name" value="HEDGEHOG-INTERACTING PROTEIN"/>
    <property type="match status" value="1"/>
</dbReference>
<evidence type="ECO:0000313" key="1">
    <source>
        <dbReference type="EMBL" id="ANS62384.1"/>
    </source>
</evidence>
<dbReference type="STRING" id="1915.SLINC_0160"/>
<dbReference type="Pfam" id="PF07995">
    <property type="entry name" value="GSDH"/>
    <property type="match status" value="1"/>
</dbReference>
<evidence type="ECO:0000313" key="2">
    <source>
        <dbReference type="Proteomes" id="UP000092598"/>
    </source>
</evidence>
<name>A0A1B1M1Q8_STRLN</name>
<dbReference type="KEGG" id="sls:SLINC_0160"/>
<dbReference type="PATRIC" id="fig|1915.4.peg.222"/>